<evidence type="ECO:0000313" key="1">
    <source>
        <dbReference type="EnsemblMetazoa" id="AATE017014-PA.1"/>
    </source>
</evidence>
<dbReference type="EnsemblMetazoa" id="AATE017014-RA">
    <property type="protein sequence ID" value="AATE017014-PA.1"/>
    <property type="gene ID" value="AATE017014"/>
</dbReference>
<dbReference type="AlphaFoldDB" id="A0A182JFB7"/>
<accession>A0A182JFB7</accession>
<organism evidence="1">
    <name type="scientific">Anopheles atroparvus</name>
    <name type="common">European mosquito</name>
    <dbReference type="NCBI Taxonomy" id="41427"/>
    <lineage>
        <taxon>Eukaryota</taxon>
        <taxon>Metazoa</taxon>
        <taxon>Ecdysozoa</taxon>
        <taxon>Arthropoda</taxon>
        <taxon>Hexapoda</taxon>
        <taxon>Insecta</taxon>
        <taxon>Pterygota</taxon>
        <taxon>Neoptera</taxon>
        <taxon>Endopterygota</taxon>
        <taxon>Diptera</taxon>
        <taxon>Nematocera</taxon>
        <taxon>Culicoidea</taxon>
        <taxon>Culicidae</taxon>
        <taxon>Anophelinae</taxon>
        <taxon>Anopheles</taxon>
    </lineage>
</organism>
<protein>
    <submittedName>
        <fullName evidence="1">Uncharacterized protein</fullName>
    </submittedName>
</protein>
<name>A0A182JFB7_ANOAO</name>
<sequence length="129" mass="13605">MGDKFVTVEIILIQYRGSRGYRALPSQLGQRFPPVVAAVFAAGKVTLVRVRWQVAAGVGGRAGLIVAALVLAGERFDEPLLEMDLAVQLHYPFKVRIGCEELSTGGRLVVIVSSSRRVLGGGGTAGGGK</sequence>
<proteinExistence type="predicted"/>
<reference evidence="1" key="1">
    <citation type="submission" date="2022-08" db="UniProtKB">
        <authorList>
            <consortium name="EnsemblMetazoa"/>
        </authorList>
    </citation>
    <scope>IDENTIFICATION</scope>
    <source>
        <strain evidence="1">EBRO</strain>
    </source>
</reference>
<dbReference type="VEuPathDB" id="VectorBase:AATE017014"/>